<keyword evidence="5" id="KW-1185">Reference proteome</keyword>
<keyword evidence="2" id="KW-0732">Signal</keyword>
<dbReference type="OMA" id="DPFEMFK"/>
<feature type="chain" id="PRO_5032681775" description="J domain-containing protein" evidence="2">
    <location>
        <begin position="29"/>
        <end position="247"/>
    </location>
</feature>
<protein>
    <recommendedName>
        <fullName evidence="3">J domain-containing protein</fullName>
    </recommendedName>
</protein>
<dbReference type="Gene3D" id="1.10.287.110">
    <property type="entry name" value="DnaJ domain"/>
    <property type="match status" value="1"/>
</dbReference>
<dbReference type="InterPro" id="IPR052842">
    <property type="entry name" value="ER_Co-chaperone"/>
</dbReference>
<dbReference type="PANTHER" id="PTHR45184">
    <property type="entry name" value="DNAJ PROTEIN ERDJ3A"/>
    <property type="match status" value="1"/>
</dbReference>
<accession>A0A813DZ87</accession>
<dbReference type="CDD" id="cd02961">
    <property type="entry name" value="PDI_a_family"/>
    <property type="match status" value="1"/>
</dbReference>
<evidence type="ECO:0000259" key="3">
    <source>
        <dbReference type="PROSITE" id="PS50076"/>
    </source>
</evidence>
<evidence type="ECO:0000313" key="5">
    <source>
        <dbReference type="Proteomes" id="UP000654075"/>
    </source>
</evidence>
<dbReference type="CDD" id="cd06257">
    <property type="entry name" value="DnaJ"/>
    <property type="match status" value="1"/>
</dbReference>
<gene>
    <name evidence="4" type="ORF">PGLA1383_LOCUS11981</name>
</gene>
<dbReference type="SUPFAM" id="SSF52833">
    <property type="entry name" value="Thioredoxin-like"/>
    <property type="match status" value="1"/>
</dbReference>
<dbReference type="Gene3D" id="3.40.30.10">
    <property type="entry name" value="Glutaredoxin"/>
    <property type="match status" value="1"/>
</dbReference>
<feature type="compositionally biased region" description="Gly residues" evidence="1">
    <location>
        <begin position="103"/>
        <end position="114"/>
    </location>
</feature>
<dbReference type="PROSITE" id="PS00636">
    <property type="entry name" value="DNAJ_1"/>
    <property type="match status" value="1"/>
</dbReference>
<evidence type="ECO:0000256" key="1">
    <source>
        <dbReference type="SAM" id="MobiDB-lite"/>
    </source>
</evidence>
<dbReference type="Pfam" id="PF00226">
    <property type="entry name" value="DnaJ"/>
    <property type="match status" value="1"/>
</dbReference>
<evidence type="ECO:0000256" key="2">
    <source>
        <dbReference type="SAM" id="SignalP"/>
    </source>
</evidence>
<feature type="non-terminal residue" evidence="4">
    <location>
        <position position="247"/>
    </location>
</feature>
<dbReference type="AlphaFoldDB" id="A0A813DZ87"/>
<organism evidence="4 5">
    <name type="scientific">Polarella glacialis</name>
    <name type="common">Dinoflagellate</name>
    <dbReference type="NCBI Taxonomy" id="89957"/>
    <lineage>
        <taxon>Eukaryota</taxon>
        <taxon>Sar</taxon>
        <taxon>Alveolata</taxon>
        <taxon>Dinophyceae</taxon>
        <taxon>Suessiales</taxon>
        <taxon>Suessiaceae</taxon>
        <taxon>Polarella</taxon>
    </lineage>
</organism>
<reference evidence="4" key="1">
    <citation type="submission" date="2021-02" db="EMBL/GenBank/DDBJ databases">
        <authorList>
            <person name="Dougan E. K."/>
            <person name="Rhodes N."/>
            <person name="Thang M."/>
            <person name="Chan C."/>
        </authorList>
    </citation>
    <scope>NUCLEOTIDE SEQUENCE</scope>
</reference>
<dbReference type="InterPro" id="IPR018253">
    <property type="entry name" value="DnaJ_domain_CS"/>
</dbReference>
<name>A0A813DZ87_POLGL</name>
<dbReference type="InterPro" id="IPR001623">
    <property type="entry name" value="DnaJ_domain"/>
</dbReference>
<dbReference type="PANTHER" id="PTHR45184:SF1">
    <property type="entry name" value="DNAJ PROTEIN ERDJ3A"/>
    <property type="match status" value="1"/>
</dbReference>
<proteinExistence type="predicted"/>
<dbReference type="InterPro" id="IPR036869">
    <property type="entry name" value="J_dom_sf"/>
</dbReference>
<evidence type="ECO:0000313" key="4">
    <source>
        <dbReference type="EMBL" id="CAE8593385.1"/>
    </source>
</evidence>
<dbReference type="SMART" id="SM00271">
    <property type="entry name" value="DnaJ"/>
    <property type="match status" value="1"/>
</dbReference>
<feature type="signal peptide" evidence="2">
    <location>
        <begin position="1"/>
        <end position="28"/>
    </location>
</feature>
<dbReference type="InterPro" id="IPR036249">
    <property type="entry name" value="Thioredoxin-like_sf"/>
</dbReference>
<dbReference type="SUPFAM" id="SSF46565">
    <property type="entry name" value="Chaperone J-domain"/>
    <property type="match status" value="1"/>
</dbReference>
<dbReference type="EMBL" id="CAJNNV010006299">
    <property type="protein sequence ID" value="CAE8593385.1"/>
    <property type="molecule type" value="Genomic_DNA"/>
</dbReference>
<comment type="caution">
    <text evidence="4">The sequence shown here is derived from an EMBL/GenBank/DDBJ whole genome shotgun (WGS) entry which is preliminary data.</text>
</comment>
<dbReference type="OrthoDB" id="10250354at2759"/>
<dbReference type="PRINTS" id="PR00625">
    <property type="entry name" value="JDOMAIN"/>
</dbReference>
<dbReference type="PROSITE" id="PS50076">
    <property type="entry name" value="DNAJ_2"/>
    <property type="match status" value="1"/>
</dbReference>
<dbReference type="Proteomes" id="UP000654075">
    <property type="component" value="Unassembled WGS sequence"/>
</dbReference>
<feature type="region of interest" description="Disordered" evidence="1">
    <location>
        <begin position="98"/>
        <end position="159"/>
    </location>
</feature>
<feature type="domain" description="J" evidence="3">
    <location>
        <begin position="31"/>
        <end position="97"/>
    </location>
</feature>
<feature type="compositionally biased region" description="Gly residues" evidence="1">
    <location>
        <begin position="126"/>
        <end position="153"/>
    </location>
</feature>
<sequence length="247" mass="26408">MSQLPLLMRHRGLCRCFVFFAVLGLAEAGKDYYRMLGVGRGASPQQIKKAYRKLSLKWHPDKNPDKKEAAQKKFMEISTAYEVLSDPKTKAKYDKFGEAGLKENGGGSGGGRPGGPDPFEMFKSFFGGGGGGGGQGRQGGQGGFPGGGGGGSSRGTANMFGKAATGVRELTPSNWKEVVEENVLRRNIVILFYESNLREFQELKSAMTEFGEKLVEGSGLVASGVVNCGKHQSLCDKEGVKELPSAL</sequence>
<feature type="non-terminal residue" evidence="4">
    <location>
        <position position="1"/>
    </location>
</feature>